<protein>
    <recommendedName>
        <fullName evidence="3">UDP-2,4-diacetamido-2,4, 6-trideoxy-beta-L-altropyranose hydrolase</fullName>
    </recommendedName>
</protein>
<name>A0ABN0XL33_9ALTE</name>
<dbReference type="Gene3D" id="3.40.50.11190">
    <property type="match status" value="1"/>
</dbReference>
<proteinExistence type="predicted"/>
<comment type="caution">
    <text evidence="1">The sequence shown here is derived from an EMBL/GenBank/DDBJ whole genome shotgun (WGS) entry which is preliminary data.</text>
</comment>
<dbReference type="Proteomes" id="UP001501757">
    <property type="component" value="Unassembled WGS sequence"/>
</dbReference>
<evidence type="ECO:0000313" key="1">
    <source>
        <dbReference type="EMBL" id="GAA0366900.1"/>
    </source>
</evidence>
<dbReference type="SUPFAM" id="SSF53756">
    <property type="entry name" value="UDP-Glycosyltransferase/glycogen phosphorylase"/>
    <property type="match status" value="1"/>
</dbReference>
<reference evidence="1 2" key="1">
    <citation type="journal article" date="2019" name="Int. J. Syst. Evol. Microbiol.">
        <title>The Global Catalogue of Microorganisms (GCM) 10K type strain sequencing project: providing services to taxonomists for standard genome sequencing and annotation.</title>
        <authorList>
            <consortium name="The Broad Institute Genomics Platform"/>
            <consortium name="The Broad Institute Genome Sequencing Center for Infectious Disease"/>
            <person name="Wu L."/>
            <person name="Ma J."/>
        </authorList>
    </citation>
    <scope>NUCLEOTIDE SEQUENCE [LARGE SCALE GENOMIC DNA]</scope>
    <source>
        <strain evidence="1 2">JCM 13378</strain>
    </source>
</reference>
<dbReference type="PANTHER" id="PTHR21015:SF22">
    <property type="entry name" value="GLYCOSYLTRANSFERASE"/>
    <property type="match status" value="1"/>
</dbReference>
<evidence type="ECO:0008006" key="3">
    <source>
        <dbReference type="Google" id="ProtNLM"/>
    </source>
</evidence>
<gene>
    <name evidence="1" type="ORF">GCM10009092_34070</name>
</gene>
<dbReference type="PANTHER" id="PTHR21015">
    <property type="entry name" value="UDP-N-ACETYLGLUCOSAMINE--N-ACETYLMURAMYL-(PENTAPEPTIDE) PYROPHOSPHORYL-UNDECAPRENOL N-ACETYLGLUCOSAMINE TRANSFERASE 1"/>
    <property type="match status" value="1"/>
</dbReference>
<accession>A0ABN0XL33</accession>
<evidence type="ECO:0000313" key="2">
    <source>
        <dbReference type="Proteomes" id="UP001501757"/>
    </source>
</evidence>
<dbReference type="Gene3D" id="3.40.50.2000">
    <property type="entry name" value="Glycogen Phosphorylase B"/>
    <property type="match status" value="1"/>
</dbReference>
<sequence length="332" mass="36538">MDGHSQMGLGHLMRCLALAQHLQAEDIDVTFAVLPGTVPFCRARHDWVGAVLTIPEGLTQQDEIAWLNQQPAFQQADIVVLDGYQFNEIYRQALKQTGCQLALFDDNNNSGMLHADLVINGAANAEQLGYNLSAPGAKYCLGEKFRVLRREFTYAETSWAKRNSLLITMGGSDPANLTLPLLKALDSAGADMPIRVITGAAYPWLGQLQAFWAKTNLVVQHIQDCQQMADAYCHAKLVVSAAGGSQYELQATASPAFLLVVADNQAEATFYTAGQHWCRAVDCRQRVDFVALTQQVLALWQDKQALQSMHTKAMHLADLDGASRIITTMMRL</sequence>
<dbReference type="NCBIfam" id="TIGR03590">
    <property type="entry name" value="PseG"/>
    <property type="match status" value="1"/>
</dbReference>
<organism evidence="1 2">
    <name type="scientific">Bowmanella denitrificans</name>
    <dbReference type="NCBI Taxonomy" id="366582"/>
    <lineage>
        <taxon>Bacteria</taxon>
        <taxon>Pseudomonadati</taxon>
        <taxon>Pseudomonadota</taxon>
        <taxon>Gammaproteobacteria</taxon>
        <taxon>Alteromonadales</taxon>
        <taxon>Alteromonadaceae</taxon>
        <taxon>Bowmanella</taxon>
    </lineage>
</organism>
<keyword evidence="2" id="KW-1185">Reference proteome</keyword>
<dbReference type="InterPro" id="IPR020023">
    <property type="entry name" value="PseG"/>
</dbReference>
<dbReference type="EMBL" id="BAAAEI010000021">
    <property type="protein sequence ID" value="GAA0366900.1"/>
    <property type="molecule type" value="Genomic_DNA"/>
</dbReference>